<sequence>MVQETSLPPTLDAAAWGAMPVRCVLVVFVFSLASTTVSSQNVATTSATLLDSLVVRVQFRREHEAVLFLLCDDSRCTKLSLASNVYESKGGLMVYHAENCSRWGSDCEVYDSTWVSGLGRATRLVSLGTTGTNFRDRSGGESAGRIYEQDHSSIRSLLSCRETALRPYASPPPCSATGQGVHFELLALEIPFGRVTRAFLI</sequence>
<comment type="caution">
    <text evidence="2">The sequence shown here is derived from an EMBL/GenBank/DDBJ whole genome shotgun (WGS) entry which is preliminary data.</text>
</comment>
<keyword evidence="1" id="KW-0812">Transmembrane</keyword>
<protein>
    <submittedName>
        <fullName evidence="2">Uncharacterized protein</fullName>
    </submittedName>
</protein>
<gene>
    <name evidence="2" type="ORF">ONE63_011238</name>
</gene>
<dbReference type="EMBL" id="JAPTSV010000748">
    <property type="protein sequence ID" value="KAJ1519164.1"/>
    <property type="molecule type" value="Genomic_DNA"/>
</dbReference>
<evidence type="ECO:0000313" key="3">
    <source>
        <dbReference type="Proteomes" id="UP001075354"/>
    </source>
</evidence>
<keyword evidence="1" id="KW-0472">Membrane</keyword>
<proteinExistence type="predicted"/>
<reference evidence="2" key="1">
    <citation type="submission" date="2022-12" db="EMBL/GenBank/DDBJ databases">
        <title>Chromosome-level genome assembly of the bean flower thrips Megalurothrips usitatus.</title>
        <authorList>
            <person name="Ma L."/>
            <person name="Liu Q."/>
            <person name="Li H."/>
            <person name="Cai W."/>
        </authorList>
    </citation>
    <scope>NUCLEOTIDE SEQUENCE</scope>
    <source>
        <strain evidence="2">Cailab_2022a</strain>
    </source>
</reference>
<evidence type="ECO:0000256" key="1">
    <source>
        <dbReference type="SAM" id="Phobius"/>
    </source>
</evidence>
<dbReference type="Proteomes" id="UP001075354">
    <property type="component" value="Unassembled WGS sequence"/>
</dbReference>
<dbReference type="AlphaFoldDB" id="A0AAV7X579"/>
<keyword evidence="3" id="KW-1185">Reference proteome</keyword>
<keyword evidence="1" id="KW-1133">Transmembrane helix</keyword>
<evidence type="ECO:0000313" key="2">
    <source>
        <dbReference type="EMBL" id="KAJ1519164.1"/>
    </source>
</evidence>
<accession>A0AAV7X579</accession>
<organism evidence="2 3">
    <name type="scientific">Megalurothrips usitatus</name>
    <name type="common">bean blossom thrips</name>
    <dbReference type="NCBI Taxonomy" id="439358"/>
    <lineage>
        <taxon>Eukaryota</taxon>
        <taxon>Metazoa</taxon>
        <taxon>Ecdysozoa</taxon>
        <taxon>Arthropoda</taxon>
        <taxon>Hexapoda</taxon>
        <taxon>Insecta</taxon>
        <taxon>Pterygota</taxon>
        <taxon>Neoptera</taxon>
        <taxon>Paraneoptera</taxon>
        <taxon>Thysanoptera</taxon>
        <taxon>Terebrantia</taxon>
        <taxon>Thripoidea</taxon>
        <taxon>Thripidae</taxon>
        <taxon>Megalurothrips</taxon>
    </lineage>
</organism>
<name>A0AAV7X579_9NEOP</name>
<feature type="transmembrane region" description="Helical" evidence="1">
    <location>
        <begin position="13"/>
        <end position="33"/>
    </location>
</feature>